<organism evidence="1 2">
    <name type="scientific">Ulvibacter litoralis</name>
    <dbReference type="NCBI Taxonomy" id="227084"/>
    <lineage>
        <taxon>Bacteria</taxon>
        <taxon>Pseudomonadati</taxon>
        <taxon>Bacteroidota</taxon>
        <taxon>Flavobacteriia</taxon>
        <taxon>Flavobacteriales</taxon>
        <taxon>Flavobacteriaceae</taxon>
        <taxon>Ulvibacter</taxon>
    </lineage>
</organism>
<evidence type="ECO:0000313" key="2">
    <source>
        <dbReference type="Proteomes" id="UP000199321"/>
    </source>
</evidence>
<evidence type="ECO:0000313" key="1">
    <source>
        <dbReference type="EMBL" id="SDF29747.1"/>
    </source>
</evidence>
<sequence>MLFLVISGCYSLNTVEDINKYVSYINNRVDTAERIKEFETPNSDRKSFGKTVVTELHNNQSDVVRQIVEIDLKQLSAEYKFYYEYGNLVYCEITESELDNESAEKLIQSDDIYYFKDGKSIKSISKINKSTDENRALILSKFYFIDNL</sequence>
<accession>A0A1G7JXQ9</accession>
<name>A0A1G7JXQ9_9FLAO</name>
<dbReference type="Proteomes" id="UP000199321">
    <property type="component" value="Unassembled WGS sequence"/>
</dbReference>
<dbReference type="EMBL" id="FNBA01000036">
    <property type="protein sequence ID" value="SDF29747.1"/>
    <property type="molecule type" value="Genomic_DNA"/>
</dbReference>
<reference evidence="1 2" key="1">
    <citation type="submission" date="2016-10" db="EMBL/GenBank/DDBJ databases">
        <authorList>
            <person name="de Groot N.N."/>
        </authorList>
    </citation>
    <scope>NUCLEOTIDE SEQUENCE [LARGE SCALE GENOMIC DNA]</scope>
    <source>
        <strain evidence="1 2">DSM 16195</strain>
    </source>
</reference>
<keyword evidence="2" id="KW-1185">Reference proteome</keyword>
<protein>
    <submittedName>
        <fullName evidence="1">Uncharacterized protein</fullName>
    </submittedName>
</protein>
<gene>
    <name evidence="1" type="ORF">SAMN05421855_1361</name>
</gene>
<proteinExistence type="predicted"/>
<dbReference type="AlphaFoldDB" id="A0A1G7JXQ9"/>